<name>A0A6G1IRW4_9PLEO</name>
<feature type="compositionally biased region" description="Low complexity" evidence="1">
    <location>
        <begin position="113"/>
        <end position="126"/>
    </location>
</feature>
<dbReference type="Proteomes" id="UP000799291">
    <property type="component" value="Unassembled WGS sequence"/>
</dbReference>
<evidence type="ECO:0000313" key="3">
    <source>
        <dbReference type="Proteomes" id="UP000799291"/>
    </source>
</evidence>
<feature type="region of interest" description="Disordered" evidence="1">
    <location>
        <begin position="24"/>
        <end position="73"/>
    </location>
</feature>
<reference evidence="2" key="1">
    <citation type="journal article" date="2020" name="Stud. Mycol.">
        <title>101 Dothideomycetes genomes: a test case for predicting lifestyles and emergence of pathogens.</title>
        <authorList>
            <person name="Haridas S."/>
            <person name="Albert R."/>
            <person name="Binder M."/>
            <person name="Bloem J."/>
            <person name="Labutti K."/>
            <person name="Salamov A."/>
            <person name="Andreopoulos B."/>
            <person name="Baker S."/>
            <person name="Barry K."/>
            <person name="Bills G."/>
            <person name="Bluhm B."/>
            <person name="Cannon C."/>
            <person name="Castanera R."/>
            <person name="Culley D."/>
            <person name="Daum C."/>
            <person name="Ezra D."/>
            <person name="Gonzalez J."/>
            <person name="Henrissat B."/>
            <person name="Kuo A."/>
            <person name="Liang C."/>
            <person name="Lipzen A."/>
            <person name="Lutzoni F."/>
            <person name="Magnuson J."/>
            <person name="Mondo S."/>
            <person name="Nolan M."/>
            <person name="Ohm R."/>
            <person name="Pangilinan J."/>
            <person name="Park H.-J."/>
            <person name="Ramirez L."/>
            <person name="Alfaro M."/>
            <person name="Sun H."/>
            <person name="Tritt A."/>
            <person name="Yoshinaga Y."/>
            <person name="Zwiers L.-H."/>
            <person name="Turgeon B."/>
            <person name="Goodwin S."/>
            <person name="Spatafora J."/>
            <person name="Crous P."/>
            <person name="Grigoriev I."/>
        </authorList>
    </citation>
    <scope>NUCLEOTIDE SEQUENCE</scope>
    <source>
        <strain evidence="2">CBS 122367</strain>
    </source>
</reference>
<dbReference type="EMBL" id="MU005595">
    <property type="protein sequence ID" value="KAF2680703.1"/>
    <property type="molecule type" value="Genomic_DNA"/>
</dbReference>
<evidence type="ECO:0000256" key="1">
    <source>
        <dbReference type="SAM" id="MobiDB-lite"/>
    </source>
</evidence>
<evidence type="ECO:0000313" key="2">
    <source>
        <dbReference type="EMBL" id="KAF2680703.1"/>
    </source>
</evidence>
<organism evidence="2 3">
    <name type="scientific">Lentithecium fluviatile CBS 122367</name>
    <dbReference type="NCBI Taxonomy" id="1168545"/>
    <lineage>
        <taxon>Eukaryota</taxon>
        <taxon>Fungi</taxon>
        <taxon>Dikarya</taxon>
        <taxon>Ascomycota</taxon>
        <taxon>Pezizomycotina</taxon>
        <taxon>Dothideomycetes</taxon>
        <taxon>Pleosporomycetidae</taxon>
        <taxon>Pleosporales</taxon>
        <taxon>Massarineae</taxon>
        <taxon>Lentitheciaceae</taxon>
        <taxon>Lentithecium</taxon>
    </lineage>
</organism>
<feature type="region of interest" description="Disordered" evidence="1">
    <location>
        <begin position="113"/>
        <end position="167"/>
    </location>
</feature>
<feature type="compositionally biased region" description="Basic and acidic residues" evidence="1">
    <location>
        <begin position="28"/>
        <end position="38"/>
    </location>
</feature>
<proteinExistence type="predicted"/>
<sequence>MARSAPRRTRLLLAAMEQTPACTCSRGGEVERREEGERTASPAFASSRGRRARVHRQGHHYHHYHHHHSSVRLKPCPKANPAWAATSTRLVDAAHLRYSHGASETAAMSLQSAWSTTSASPPARARMIPPNGRGLGSEAHSDPISPARDGPHRSRHQALGLSPAPVDLSPRSSTIPTLLVGTLCFTVSPALGDVQTLIFPPRQPSNASASATCSWSPWCRLVHLAESAQSGRVSGTHETPQTVPCPGGCLCFLLDALQLLCSPTATQYHYHGASASIRPADAQLQTARWPRILFRRYLIPAADSLVRRLESFVLVSR</sequence>
<feature type="compositionally biased region" description="Basic residues" evidence="1">
    <location>
        <begin position="48"/>
        <end position="71"/>
    </location>
</feature>
<gene>
    <name evidence="2" type="ORF">K458DRAFT_392744</name>
</gene>
<accession>A0A6G1IRW4</accession>
<keyword evidence="3" id="KW-1185">Reference proteome</keyword>
<dbReference type="AlphaFoldDB" id="A0A6G1IRW4"/>
<protein>
    <submittedName>
        <fullName evidence="2">Uncharacterized protein</fullName>
    </submittedName>
</protein>